<evidence type="ECO:0000313" key="3">
    <source>
        <dbReference type="Proteomes" id="UP000283269"/>
    </source>
</evidence>
<proteinExistence type="predicted"/>
<organism evidence="2 3">
    <name type="scientific">Psilocybe cyanescens</name>
    <dbReference type="NCBI Taxonomy" id="93625"/>
    <lineage>
        <taxon>Eukaryota</taxon>
        <taxon>Fungi</taxon>
        <taxon>Dikarya</taxon>
        <taxon>Basidiomycota</taxon>
        <taxon>Agaricomycotina</taxon>
        <taxon>Agaricomycetes</taxon>
        <taxon>Agaricomycetidae</taxon>
        <taxon>Agaricales</taxon>
        <taxon>Agaricineae</taxon>
        <taxon>Strophariaceae</taxon>
        <taxon>Psilocybe</taxon>
    </lineage>
</organism>
<dbReference type="EMBL" id="NHYD01002052">
    <property type="protein sequence ID" value="PPQ88689.1"/>
    <property type="molecule type" value="Genomic_DNA"/>
</dbReference>
<protein>
    <submittedName>
        <fullName evidence="2">Uncharacterized protein</fullName>
    </submittedName>
</protein>
<name>A0A409XD08_PSICY</name>
<reference evidence="2 3" key="1">
    <citation type="journal article" date="2018" name="Evol. Lett.">
        <title>Horizontal gene cluster transfer increased hallucinogenic mushroom diversity.</title>
        <authorList>
            <person name="Reynolds H.T."/>
            <person name="Vijayakumar V."/>
            <person name="Gluck-Thaler E."/>
            <person name="Korotkin H.B."/>
            <person name="Matheny P.B."/>
            <person name="Slot J.C."/>
        </authorList>
    </citation>
    <scope>NUCLEOTIDE SEQUENCE [LARGE SCALE GENOMIC DNA]</scope>
    <source>
        <strain evidence="2 3">2631</strain>
    </source>
</reference>
<sequence length="79" mass="8670">MLIAIAPHNTRKPRAEAAKTAIPGMETIPLVTPPTVSNETLDKPGSRQNIVTFRTAKALRTERVANANDMLQCQMLKTE</sequence>
<evidence type="ECO:0000313" key="2">
    <source>
        <dbReference type="EMBL" id="PPQ88689.1"/>
    </source>
</evidence>
<gene>
    <name evidence="2" type="ORF">CVT25_010123</name>
</gene>
<keyword evidence="3" id="KW-1185">Reference proteome</keyword>
<comment type="caution">
    <text evidence="2">The sequence shown here is derived from an EMBL/GenBank/DDBJ whole genome shotgun (WGS) entry which is preliminary data.</text>
</comment>
<evidence type="ECO:0000256" key="1">
    <source>
        <dbReference type="SAM" id="MobiDB-lite"/>
    </source>
</evidence>
<accession>A0A409XD08</accession>
<dbReference type="InParanoid" id="A0A409XD08"/>
<dbReference type="AlphaFoldDB" id="A0A409XD08"/>
<feature type="region of interest" description="Disordered" evidence="1">
    <location>
        <begin position="1"/>
        <end position="43"/>
    </location>
</feature>
<dbReference type="Proteomes" id="UP000283269">
    <property type="component" value="Unassembled WGS sequence"/>
</dbReference>